<keyword evidence="2" id="KW-1185">Reference proteome</keyword>
<reference evidence="2" key="1">
    <citation type="submission" date="2016-06" db="EMBL/GenBank/DDBJ databases">
        <authorList>
            <person name="Varghese N."/>
            <person name="Submissions Spin"/>
        </authorList>
    </citation>
    <scope>NUCLEOTIDE SEQUENCE [LARGE SCALE GENOMIC DNA]</scope>
    <source>
        <strain evidence="2">DSM 44815</strain>
    </source>
</reference>
<dbReference type="AlphaFoldDB" id="A0A1A8ZZS0"/>
<gene>
    <name evidence="1" type="ORF">GA0070611_4398</name>
</gene>
<sequence>MSENPLGAAVLPVCVAWKPIVVDPPGGMVGL</sequence>
<evidence type="ECO:0000313" key="1">
    <source>
        <dbReference type="EMBL" id="SBT49386.1"/>
    </source>
</evidence>
<organism evidence="1 2">
    <name type="scientific">Micromonospora auratinigra</name>
    <dbReference type="NCBI Taxonomy" id="261654"/>
    <lineage>
        <taxon>Bacteria</taxon>
        <taxon>Bacillati</taxon>
        <taxon>Actinomycetota</taxon>
        <taxon>Actinomycetes</taxon>
        <taxon>Micromonosporales</taxon>
        <taxon>Micromonosporaceae</taxon>
        <taxon>Micromonospora</taxon>
    </lineage>
</organism>
<protein>
    <submittedName>
        <fullName evidence="1">Uncharacterized protein</fullName>
    </submittedName>
</protein>
<dbReference type="Proteomes" id="UP000199385">
    <property type="component" value="Chromosome I"/>
</dbReference>
<dbReference type="EMBL" id="LT594323">
    <property type="protein sequence ID" value="SBT49386.1"/>
    <property type="molecule type" value="Genomic_DNA"/>
</dbReference>
<accession>A0A1A8ZZS0</accession>
<evidence type="ECO:0000313" key="2">
    <source>
        <dbReference type="Proteomes" id="UP000199385"/>
    </source>
</evidence>
<name>A0A1A8ZZS0_9ACTN</name>
<proteinExistence type="predicted"/>